<reference evidence="1" key="1">
    <citation type="submission" date="2018-04" db="EMBL/GenBank/DDBJ databases">
        <title>Whole genome sequencing of Hypsizygus marmoreus.</title>
        <authorList>
            <person name="Choi I.-G."/>
            <person name="Min B."/>
            <person name="Kim J.-G."/>
            <person name="Kim S."/>
            <person name="Oh Y.-L."/>
            <person name="Kong W.-S."/>
            <person name="Park H."/>
            <person name="Jeong J."/>
            <person name="Song E.-S."/>
        </authorList>
    </citation>
    <scope>NUCLEOTIDE SEQUENCE [LARGE SCALE GENOMIC DNA]</scope>
    <source>
        <strain evidence="1">51987-8</strain>
    </source>
</reference>
<proteinExistence type="predicted"/>
<protein>
    <submittedName>
        <fullName evidence="1">Uncharacterized protein</fullName>
    </submittedName>
</protein>
<sequence length="60" mass="7005">MQLNLIQKPFIDQSMGNFLLLYYALNPPLHHIPHAAHIYFALESSGKEVGERRWEVEVEL</sequence>
<keyword evidence="2" id="KW-1185">Reference proteome</keyword>
<evidence type="ECO:0000313" key="2">
    <source>
        <dbReference type="Proteomes" id="UP000076154"/>
    </source>
</evidence>
<dbReference type="Proteomes" id="UP000076154">
    <property type="component" value="Unassembled WGS sequence"/>
</dbReference>
<organism evidence="1 2">
    <name type="scientific">Hypsizygus marmoreus</name>
    <name type="common">White beech mushroom</name>
    <name type="synonym">Agaricus marmoreus</name>
    <dbReference type="NCBI Taxonomy" id="39966"/>
    <lineage>
        <taxon>Eukaryota</taxon>
        <taxon>Fungi</taxon>
        <taxon>Dikarya</taxon>
        <taxon>Basidiomycota</taxon>
        <taxon>Agaricomycotina</taxon>
        <taxon>Agaricomycetes</taxon>
        <taxon>Agaricomycetidae</taxon>
        <taxon>Agaricales</taxon>
        <taxon>Tricholomatineae</taxon>
        <taxon>Lyophyllaceae</taxon>
        <taxon>Hypsizygus</taxon>
    </lineage>
</organism>
<dbReference type="AlphaFoldDB" id="A0A369K1P5"/>
<dbReference type="InParanoid" id="A0A369K1P5"/>
<comment type="caution">
    <text evidence="1">The sequence shown here is derived from an EMBL/GenBank/DDBJ whole genome shotgun (WGS) entry which is preliminary data.</text>
</comment>
<name>A0A369K1P5_HYPMA</name>
<gene>
    <name evidence="1" type="ORF">Hypma_003891</name>
</gene>
<accession>A0A369K1P5</accession>
<dbReference type="EMBL" id="LUEZ02000015">
    <property type="protein sequence ID" value="RDB27512.1"/>
    <property type="molecule type" value="Genomic_DNA"/>
</dbReference>
<evidence type="ECO:0000313" key="1">
    <source>
        <dbReference type="EMBL" id="RDB27512.1"/>
    </source>
</evidence>